<dbReference type="SUPFAM" id="SSF51445">
    <property type="entry name" value="(Trans)glycosidases"/>
    <property type="match status" value="1"/>
</dbReference>
<dbReference type="GO" id="GO:0005975">
    <property type="term" value="P:carbohydrate metabolic process"/>
    <property type="evidence" value="ECO:0007669"/>
    <property type="project" value="InterPro"/>
</dbReference>
<dbReference type="Pfam" id="PF09087">
    <property type="entry name" value="Cyc-maltodext_N"/>
    <property type="match status" value="1"/>
</dbReference>
<dbReference type="SMART" id="SM00642">
    <property type="entry name" value="Aamy"/>
    <property type="match status" value="1"/>
</dbReference>
<dbReference type="CAZy" id="GH13">
    <property type="family name" value="Glycoside Hydrolase Family 13"/>
</dbReference>
<dbReference type="GO" id="GO:0016798">
    <property type="term" value="F:hydrolase activity, acting on glycosyl bonds"/>
    <property type="evidence" value="ECO:0007669"/>
    <property type="project" value="UniProtKB-KW"/>
</dbReference>
<reference evidence="6 7" key="2">
    <citation type="journal article" date="2011" name="Stand. Genomic Sci.">
        <title>Complete genome sequence of Leadbetterella byssophila type strain (4M15).</title>
        <authorList>
            <person name="Abt B."/>
            <person name="Teshima H."/>
            <person name="Lucas S."/>
            <person name="Lapidus A."/>
            <person name="Del Rio T.G."/>
            <person name="Nolan M."/>
            <person name="Tice H."/>
            <person name="Cheng J.F."/>
            <person name="Pitluck S."/>
            <person name="Liolios K."/>
            <person name="Pagani I."/>
            <person name="Ivanova N."/>
            <person name="Mavromatis K."/>
            <person name="Pati A."/>
            <person name="Tapia R."/>
            <person name="Han C."/>
            <person name="Goodwin L."/>
            <person name="Chen A."/>
            <person name="Palaniappan K."/>
            <person name="Land M."/>
            <person name="Hauser L."/>
            <person name="Chang Y.J."/>
            <person name="Jeffries C.D."/>
            <person name="Rohde M."/>
            <person name="Goker M."/>
            <person name="Tindall B.J."/>
            <person name="Detter J.C."/>
            <person name="Woyke T."/>
            <person name="Bristow J."/>
            <person name="Eisen J.A."/>
            <person name="Markowitz V."/>
            <person name="Hugenholtz P."/>
            <person name="Klenk H.P."/>
            <person name="Kyrpides N.C."/>
        </authorList>
    </citation>
    <scope>NUCLEOTIDE SEQUENCE [LARGE SCALE GENOMIC DNA]</scope>
    <source>
        <strain evidence="7">DSM 17132 / JCM 16389 / KACC 11308 / NBRC 106382 / 4M15</strain>
    </source>
</reference>
<accession>E4RVR1</accession>
<dbReference type="AlphaFoldDB" id="E4RVR1"/>
<gene>
    <name evidence="6" type="ordered locus">Lbys_2307</name>
</gene>
<dbReference type="Pfam" id="PF00128">
    <property type="entry name" value="Alpha-amylase"/>
    <property type="match status" value="1"/>
</dbReference>
<protein>
    <submittedName>
        <fullName evidence="6">Alpha amylase catalytic region</fullName>
    </submittedName>
</protein>
<dbReference type="InterPro" id="IPR013783">
    <property type="entry name" value="Ig-like_fold"/>
</dbReference>
<feature type="signal peptide" evidence="4">
    <location>
        <begin position="1"/>
        <end position="16"/>
    </location>
</feature>
<evidence type="ECO:0000259" key="5">
    <source>
        <dbReference type="SMART" id="SM00642"/>
    </source>
</evidence>
<organism evidence="6 7">
    <name type="scientific">Leadbetterella byssophila (strain DSM 17132 / JCM 16389 / KACC 11308 / NBRC 106382 / 4M15)</name>
    <dbReference type="NCBI Taxonomy" id="649349"/>
    <lineage>
        <taxon>Bacteria</taxon>
        <taxon>Pseudomonadati</taxon>
        <taxon>Bacteroidota</taxon>
        <taxon>Cytophagia</taxon>
        <taxon>Cytophagales</taxon>
        <taxon>Leadbetterellaceae</taxon>
        <taxon>Leadbetterella</taxon>
    </lineage>
</organism>
<proteinExistence type="predicted"/>
<feature type="chain" id="PRO_5003185863" evidence="4">
    <location>
        <begin position="17"/>
        <end position="604"/>
    </location>
</feature>
<evidence type="ECO:0000256" key="4">
    <source>
        <dbReference type="SAM" id="SignalP"/>
    </source>
</evidence>
<dbReference type="Gene3D" id="2.60.40.10">
    <property type="entry name" value="Immunoglobulins"/>
    <property type="match status" value="1"/>
</dbReference>
<name>E4RVR1_LEAB4</name>
<dbReference type="SUPFAM" id="SSF81296">
    <property type="entry name" value="E set domains"/>
    <property type="match status" value="1"/>
</dbReference>
<dbReference type="InterPro" id="IPR017853">
    <property type="entry name" value="GH"/>
</dbReference>
<dbReference type="PANTHER" id="PTHR10357:SF210">
    <property type="entry name" value="MALTODEXTRIN GLUCOSIDASE"/>
    <property type="match status" value="1"/>
</dbReference>
<feature type="region of interest" description="Disordered" evidence="3">
    <location>
        <begin position="127"/>
        <end position="150"/>
    </location>
</feature>
<dbReference type="STRING" id="649349.Lbys_2307"/>
<evidence type="ECO:0000313" key="7">
    <source>
        <dbReference type="Proteomes" id="UP000007435"/>
    </source>
</evidence>
<reference key="1">
    <citation type="submission" date="2010-11" db="EMBL/GenBank/DDBJ databases">
        <title>The complete genome of Leadbetterella byssophila DSM 17132.</title>
        <authorList>
            <consortium name="US DOE Joint Genome Institute (JGI-PGF)"/>
            <person name="Lucas S."/>
            <person name="Copeland A."/>
            <person name="Lapidus A."/>
            <person name="Glavina del Rio T."/>
            <person name="Dalin E."/>
            <person name="Tice H."/>
            <person name="Bruce D."/>
            <person name="Goodwin L."/>
            <person name="Pitluck S."/>
            <person name="Kyrpides N."/>
            <person name="Mavromatis K."/>
            <person name="Ivanova N."/>
            <person name="Teshima H."/>
            <person name="Brettin T."/>
            <person name="Detter J.C."/>
            <person name="Han C."/>
            <person name="Tapia R."/>
            <person name="Land M."/>
            <person name="Hauser L."/>
            <person name="Markowitz V."/>
            <person name="Cheng J.-F."/>
            <person name="Hugenholtz P."/>
            <person name="Woyke T."/>
            <person name="Wu D."/>
            <person name="Tindall B."/>
            <person name="Pomrenke H.G."/>
            <person name="Brambilla E."/>
            <person name="Klenk H.-P."/>
            <person name="Eisen J.A."/>
        </authorList>
    </citation>
    <scope>NUCLEOTIDE SEQUENCE [LARGE SCALE GENOMIC DNA]</scope>
    <source>
        <strain>DSM 17132</strain>
    </source>
</reference>
<dbReference type="KEGG" id="lby:Lbys_2307"/>
<keyword evidence="4" id="KW-0732">Signal</keyword>
<dbReference type="CDD" id="cd11340">
    <property type="entry name" value="AmyAc_bac_CMD_like_3"/>
    <property type="match status" value="1"/>
</dbReference>
<keyword evidence="1" id="KW-0378">Hydrolase</keyword>
<dbReference type="Gene3D" id="3.20.20.80">
    <property type="entry name" value="Glycosidases"/>
    <property type="match status" value="1"/>
</dbReference>
<dbReference type="Gene3D" id="2.60.40.1180">
    <property type="entry name" value="Golgi alpha-mannosidase II"/>
    <property type="match status" value="1"/>
</dbReference>
<dbReference type="eggNOG" id="COG0366">
    <property type="taxonomic scope" value="Bacteria"/>
</dbReference>
<evidence type="ECO:0000256" key="1">
    <source>
        <dbReference type="ARBA" id="ARBA00022801"/>
    </source>
</evidence>
<dbReference type="PANTHER" id="PTHR10357">
    <property type="entry name" value="ALPHA-AMYLASE FAMILY MEMBER"/>
    <property type="match status" value="1"/>
</dbReference>
<dbReference type="InterPro" id="IPR014756">
    <property type="entry name" value="Ig_E-set"/>
</dbReference>
<evidence type="ECO:0000256" key="2">
    <source>
        <dbReference type="ARBA" id="ARBA00023295"/>
    </source>
</evidence>
<dbReference type="EMBL" id="CP002305">
    <property type="protein sequence ID" value="ADQ17983.1"/>
    <property type="molecule type" value="Genomic_DNA"/>
</dbReference>
<keyword evidence="2" id="KW-0326">Glycosidase</keyword>
<dbReference type="SUPFAM" id="SSF51011">
    <property type="entry name" value="Glycosyl hydrolase domain"/>
    <property type="match status" value="1"/>
</dbReference>
<dbReference type="InterPro" id="IPR015171">
    <property type="entry name" value="Cyc-maltodext_N"/>
</dbReference>
<dbReference type="RefSeq" id="WP_013409024.1">
    <property type="nucleotide sequence ID" value="NC_014655.1"/>
</dbReference>
<feature type="domain" description="Glycosyl hydrolase family 13 catalytic" evidence="5">
    <location>
        <begin position="119"/>
        <end position="516"/>
    </location>
</feature>
<evidence type="ECO:0000256" key="3">
    <source>
        <dbReference type="SAM" id="MobiDB-lite"/>
    </source>
</evidence>
<dbReference type="HOGENOM" id="CLU_006462_7_3_10"/>
<dbReference type="InterPro" id="IPR006047">
    <property type="entry name" value="GH13_cat_dom"/>
</dbReference>
<dbReference type="OrthoDB" id="9806009at2"/>
<evidence type="ECO:0000313" key="6">
    <source>
        <dbReference type="EMBL" id="ADQ17983.1"/>
    </source>
</evidence>
<dbReference type="Proteomes" id="UP000007435">
    <property type="component" value="Chromosome"/>
</dbReference>
<keyword evidence="7" id="KW-1185">Reference proteome</keyword>
<dbReference type="InterPro" id="IPR013780">
    <property type="entry name" value="Glyco_hydro_b"/>
</dbReference>
<sequence>MKKIIFMLLFAFSAQAQNIRVEPASWWVGMKNRNLQILLHAKGIGSSKVEISYPGIELKQVHKAESPNYLFLDIEIKPEAAAGKVPIALKNPDHIAYLDLQERSSKAGEGFDGADVIYLITPDRFANGDPSNDNTSDTKEKANRKHYNGRHGGDLKGISAQLDYIRNMGFTTLWCMPLLENNLEEVTYHGYSITDYYRIDPRFGSNEEFKGIVQKSKEKGLKWIMDMVPNHCGIDHWWMKDLPFEDWINNKGKFTPSNHRREVHQDIHVSQKDLEAMKGGWFVPTMPDLNQRNPFMAKYLTQNTIWWIEYAGLAGLRVDTWPYSEKAFLQQWTKDILDEYPSLHMVGEEMTLKASTIAYWQQGKVNPDGYKSYIPGMMDFPFQGALVQALTEKEDFHTGWARLYSAMADDYLYPAPDKLVIFADNHDMNRFFTQIGEDKELFKMGLAVVATMRGIPQVYYGTEIGMSNPDSEEHGVLRADMPGGWKGDKVNAFTGENLDPLQKELQDFTRRLFNWRKGSKAVHAGKMIHFVPQQGVYTYMRFTATEKVWVILNKNKEEVEIPFQEYTEITEGNSTFSDALDGSIWKEKVKIPSMSFRILVAKGE</sequence>